<dbReference type="GO" id="GO:0003700">
    <property type="term" value="F:DNA-binding transcription factor activity"/>
    <property type="evidence" value="ECO:0007669"/>
    <property type="project" value="TreeGrafter"/>
</dbReference>
<dbReference type="Pfam" id="PF00440">
    <property type="entry name" value="TetR_N"/>
    <property type="match status" value="1"/>
</dbReference>
<dbReference type="GO" id="GO:0000976">
    <property type="term" value="F:transcription cis-regulatory region binding"/>
    <property type="evidence" value="ECO:0007669"/>
    <property type="project" value="TreeGrafter"/>
</dbReference>
<keyword evidence="2" id="KW-1185">Reference proteome</keyword>
<accession>A0A502IFU3</accession>
<reference evidence="1 2" key="1">
    <citation type="submission" date="2018-11" db="EMBL/GenBank/DDBJ databases">
        <title>Phylogenetic determinants of toxin gene distribution in genomes of Brevibacillus laterosporus.</title>
        <authorList>
            <person name="Glare T.R."/>
            <person name="Durrant A."/>
            <person name="Berry C."/>
            <person name="Palma L."/>
            <person name="Ormskirk M."/>
            <person name="Cox M.O."/>
        </authorList>
    </citation>
    <scope>NUCLEOTIDE SEQUENCE [LARGE SCALE GENOMIC DNA]</scope>
    <source>
        <strain evidence="1 2">1821L</strain>
    </source>
</reference>
<dbReference type="PANTHER" id="PTHR30055">
    <property type="entry name" value="HTH-TYPE TRANSCRIPTIONAL REGULATOR RUTR"/>
    <property type="match status" value="1"/>
</dbReference>
<dbReference type="AlphaFoldDB" id="A0A502IFU3"/>
<proteinExistence type="predicted"/>
<dbReference type="EMBL" id="CP033464">
    <property type="protein sequence ID" value="QDX91601.1"/>
    <property type="molecule type" value="Genomic_DNA"/>
</dbReference>
<evidence type="ECO:0000313" key="1">
    <source>
        <dbReference type="EMBL" id="QDX91601.1"/>
    </source>
</evidence>
<dbReference type="PRINTS" id="PR00455">
    <property type="entry name" value="HTHTETR"/>
</dbReference>
<dbReference type="Pfam" id="PF13305">
    <property type="entry name" value="TetR_C_33"/>
    <property type="match status" value="1"/>
</dbReference>
<dbReference type="SUPFAM" id="SSF46689">
    <property type="entry name" value="Homeodomain-like"/>
    <property type="match status" value="1"/>
</dbReference>
<dbReference type="InterPro" id="IPR025996">
    <property type="entry name" value="MT1864/Rv1816-like_C"/>
</dbReference>
<name>A0A502IFU3_BRELA</name>
<dbReference type="InterPro" id="IPR009057">
    <property type="entry name" value="Homeodomain-like_sf"/>
</dbReference>
<dbReference type="InterPro" id="IPR050109">
    <property type="entry name" value="HTH-type_TetR-like_transc_reg"/>
</dbReference>
<evidence type="ECO:0000313" key="2">
    <source>
        <dbReference type="Proteomes" id="UP000319432"/>
    </source>
</evidence>
<gene>
    <name evidence="1" type="ORF">EEL30_03985</name>
</gene>
<dbReference type="PANTHER" id="PTHR30055:SF234">
    <property type="entry name" value="HTH-TYPE TRANSCRIPTIONAL REGULATOR BETI"/>
    <property type="match status" value="1"/>
</dbReference>
<organism evidence="1 2">
    <name type="scientific">Brevibacillus laterosporus</name>
    <name type="common">Bacillus laterosporus</name>
    <dbReference type="NCBI Taxonomy" id="1465"/>
    <lineage>
        <taxon>Bacteria</taxon>
        <taxon>Bacillati</taxon>
        <taxon>Bacillota</taxon>
        <taxon>Bacilli</taxon>
        <taxon>Bacillales</taxon>
        <taxon>Paenibacillaceae</taxon>
        <taxon>Brevibacillus</taxon>
    </lineage>
</organism>
<dbReference type="InterPro" id="IPR001647">
    <property type="entry name" value="HTH_TetR"/>
</dbReference>
<sequence length="205" mass="23891">MAARKAVAKELSREQIVKVARELFVTQGYRAVSMRSIAQKLGYSHGALYYHFKEKAELFNAIVQEDYRTLKEQMKKSIEPTEQEKQPHHQLEALMETFIHFGLSHPHHYEMMFCTNEPETQQYAQPEQDSCYETFASLVREEAGETLQKVGNMYTIPWVLFLSLHGFVVHYIQTKQSYEDVESLVKVHVRYLTGQLISQNGVNEQ</sequence>
<dbReference type="OrthoDB" id="9815924at2"/>
<dbReference type="InterPro" id="IPR036271">
    <property type="entry name" value="Tet_transcr_reg_TetR-rel_C_sf"/>
</dbReference>
<dbReference type="Proteomes" id="UP000319432">
    <property type="component" value="Chromosome"/>
</dbReference>
<dbReference type="PROSITE" id="PS50977">
    <property type="entry name" value="HTH_TETR_2"/>
    <property type="match status" value="1"/>
</dbReference>
<protein>
    <submittedName>
        <fullName evidence="1">TetR/AcrR family transcriptional regulator</fullName>
    </submittedName>
</protein>
<dbReference type="Gene3D" id="1.10.357.10">
    <property type="entry name" value="Tetracycline Repressor, domain 2"/>
    <property type="match status" value="1"/>
</dbReference>
<dbReference type="SUPFAM" id="SSF48498">
    <property type="entry name" value="Tetracyclin repressor-like, C-terminal domain"/>
    <property type="match status" value="1"/>
</dbReference>